<dbReference type="AlphaFoldDB" id="A0A1J1IWG3"/>
<dbReference type="Proteomes" id="UP000183832">
    <property type="component" value="Unassembled WGS sequence"/>
</dbReference>
<keyword evidence="2" id="KW-1185">Reference proteome</keyword>
<evidence type="ECO:0000313" key="2">
    <source>
        <dbReference type="Proteomes" id="UP000183832"/>
    </source>
</evidence>
<proteinExistence type="predicted"/>
<protein>
    <submittedName>
        <fullName evidence="1">CLUMA_CG017695, isoform A</fullName>
    </submittedName>
</protein>
<accession>A0A1J1IWG3</accession>
<dbReference type="EMBL" id="CVRI01000063">
    <property type="protein sequence ID" value="CRL04627.1"/>
    <property type="molecule type" value="Genomic_DNA"/>
</dbReference>
<gene>
    <name evidence="1" type="ORF">CLUMA_CG017695</name>
</gene>
<evidence type="ECO:0000313" key="1">
    <source>
        <dbReference type="EMBL" id="CRL04627.1"/>
    </source>
</evidence>
<reference evidence="1 2" key="1">
    <citation type="submission" date="2015-04" db="EMBL/GenBank/DDBJ databases">
        <authorList>
            <person name="Syromyatnikov M.Y."/>
            <person name="Popov V.N."/>
        </authorList>
    </citation>
    <scope>NUCLEOTIDE SEQUENCE [LARGE SCALE GENOMIC DNA]</scope>
</reference>
<sequence length="33" mass="4063">MNRGYNQHDIINNYFLIFIITKTKYLSSKHEIF</sequence>
<organism evidence="1 2">
    <name type="scientific">Clunio marinus</name>
    <dbReference type="NCBI Taxonomy" id="568069"/>
    <lineage>
        <taxon>Eukaryota</taxon>
        <taxon>Metazoa</taxon>
        <taxon>Ecdysozoa</taxon>
        <taxon>Arthropoda</taxon>
        <taxon>Hexapoda</taxon>
        <taxon>Insecta</taxon>
        <taxon>Pterygota</taxon>
        <taxon>Neoptera</taxon>
        <taxon>Endopterygota</taxon>
        <taxon>Diptera</taxon>
        <taxon>Nematocera</taxon>
        <taxon>Chironomoidea</taxon>
        <taxon>Chironomidae</taxon>
        <taxon>Clunio</taxon>
    </lineage>
</organism>
<name>A0A1J1IWG3_9DIPT</name>